<comment type="similarity">
    <text evidence="3">Belongs to the SKA2 family.</text>
</comment>
<evidence type="ECO:0000313" key="15">
    <source>
        <dbReference type="Proteomes" id="UP000515163"/>
    </source>
</evidence>
<dbReference type="Pfam" id="PF11362">
    <property type="entry name" value="DUF3161"/>
    <property type="match status" value="1"/>
</dbReference>
<dbReference type="GO" id="GO:0007059">
    <property type="term" value="P:chromosome segregation"/>
    <property type="evidence" value="ECO:0007669"/>
    <property type="project" value="InterPro"/>
</dbReference>
<keyword evidence="5" id="KW-0963">Cytoplasm</keyword>
<evidence type="ECO:0000256" key="6">
    <source>
        <dbReference type="ARBA" id="ARBA00022618"/>
    </source>
</evidence>
<evidence type="ECO:0000256" key="4">
    <source>
        <dbReference type="ARBA" id="ARBA00022454"/>
    </source>
</evidence>
<protein>
    <recommendedName>
        <fullName evidence="13">Protein FAM33A</fullName>
    </recommendedName>
</protein>
<dbReference type="OrthoDB" id="193920at2759"/>
<dbReference type="GO" id="GO:0000278">
    <property type="term" value="P:mitotic cell cycle"/>
    <property type="evidence" value="ECO:0007669"/>
    <property type="project" value="TreeGrafter"/>
</dbReference>
<keyword evidence="7" id="KW-0493">Microtubule</keyword>
<keyword evidence="10" id="KW-0206">Cytoskeleton</keyword>
<evidence type="ECO:0000259" key="14">
    <source>
        <dbReference type="Pfam" id="PF16740"/>
    </source>
</evidence>
<reference evidence="16" key="1">
    <citation type="submission" date="2025-08" db="UniProtKB">
        <authorList>
            <consortium name="RefSeq"/>
        </authorList>
    </citation>
    <scope>IDENTIFICATION</scope>
    <source>
        <tissue evidence="16">Tentacle</tissue>
    </source>
</reference>
<keyword evidence="11" id="KW-0131">Cell cycle</keyword>
<keyword evidence="4" id="KW-0158">Chromosome</keyword>
<name>A0A6P8H8V4_ACTTE</name>
<dbReference type="Gene3D" id="6.10.250.1380">
    <property type="match status" value="1"/>
</dbReference>
<gene>
    <name evidence="16" type="primary">LOC116288942</name>
</gene>
<dbReference type="GeneID" id="116288942"/>
<dbReference type="InParanoid" id="A0A6P8H8V4"/>
<dbReference type="AlphaFoldDB" id="A0A6P8H8V4"/>
<dbReference type="PANTHER" id="PTHR32017">
    <property type="entry name" value="SPINDLE AND KINETOCHORE-ASSOCIATED PROTEIN 2"/>
    <property type="match status" value="1"/>
</dbReference>
<keyword evidence="6" id="KW-0132">Cell division</keyword>
<dbReference type="GO" id="GO:0051301">
    <property type="term" value="P:cell division"/>
    <property type="evidence" value="ECO:0007669"/>
    <property type="project" value="UniProtKB-KW"/>
</dbReference>
<comment type="subcellular location">
    <subcellularLocation>
        <location evidence="2">Chromosome</location>
        <location evidence="2">Centromere</location>
        <location evidence="2">Kinetochore</location>
    </subcellularLocation>
    <subcellularLocation>
        <location evidence="1">Cytoplasm</location>
        <location evidence="1">Cytoskeleton</location>
        <location evidence="1">Spindle</location>
    </subcellularLocation>
</comment>
<evidence type="ECO:0000256" key="12">
    <source>
        <dbReference type="ARBA" id="ARBA00023328"/>
    </source>
</evidence>
<dbReference type="GO" id="GO:0005876">
    <property type="term" value="C:spindle microtubule"/>
    <property type="evidence" value="ECO:0007669"/>
    <property type="project" value="InterPro"/>
</dbReference>
<feature type="domain" description="Ska2 N-terminal" evidence="14">
    <location>
        <begin position="3"/>
        <end position="113"/>
    </location>
</feature>
<proteinExistence type="inferred from homology"/>
<evidence type="ECO:0000256" key="11">
    <source>
        <dbReference type="ARBA" id="ARBA00023306"/>
    </source>
</evidence>
<evidence type="ECO:0000256" key="8">
    <source>
        <dbReference type="ARBA" id="ARBA00022776"/>
    </source>
</evidence>
<accession>A0A6P8H8V4</accession>
<evidence type="ECO:0000256" key="7">
    <source>
        <dbReference type="ARBA" id="ARBA00022701"/>
    </source>
</evidence>
<evidence type="ECO:0000256" key="5">
    <source>
        <dbReference type="ARBA" id="ARBA00022490"/>
    </source>
</evidence>
<keyword evidence="12" id="KW-0137">Centromere</keyword>
<evidence type="ECO:0000256" key="9">
    <source>
        <dbReference type="ARBA" id="ARBA00022838"/>
    </source>
</evidence>
<dbReference type="GO" id="GO:0000940">
    <property type="term" value="C:outer kinetochore"/>
    <property type="evidence" value="ECO:0007669"/>
    <property type="project" value="InterPro"/>
</dbReference>
<evidence type="ECO:0000256" key="1">
    <source>
        <dbReference type="ARBA" id="ARBA00004186"/>
    </source>
</evidence>
<dbReference type="GO" id="GO:0008017">
    <property type="term" value="F:microtubule binding"/>
    <property type="evidence" value="ECO:0007669"/>
    <property type="project" value="InterPro"/>
</dbReference>
<dbReference type="InterPro" id="IPR026762">
    <property type="entry name" value="Ska2"/>
</dbReference>
<dbReference type="KEGG" id="aten:116288942"/>
<dbReference type="PANTHER" id="PTHR32017:SF3">
    <property type="entry name" value="SPINDLE AND KINETOCHORE-ASSOCIATED PROTEIN 2"/>
    <property type="match status" value="1"/>
</dbReference>
<evidence type="ECO:0000256" key="10">
    <source>
        <dbReference type="ARBA" id="ARBA00023212"/>
    </source>
</evidence>
<dbReference type="Pfam" id="PF16740">
    <property type="entry name" value="SKA2"/>
    <property type="match status" value="1"/>
</dbReference>
<dbReference type="InterPro" id="IPR042091">
    <property type="entry name" value="Ska2_N"/>
</dbReference>
<sequence>MESVVDKLEALVQKAESDLNYVSLRLDSQFSRQFSTNGQHQLNPIKLLERIRKAKEELKALSMEATEIHSQQKEVESSLVGCLVPSQHLLQHLQHQTGTKVSEKTTEEEFVVQQWKESSDYSERSLQNCEHHPKYVKEDMEQDKENLEFSSNLSIADADSEQEKPISRKSLKKFLAITEDEFHNVSTLVKGRVKLDAVNKVHEALFNYFKTNKKSSPLTVSDMMEMGLKITGATGQAKLKVLRSLKIIQITNKGAVKWQS</sequence>
<evidence type="ECO:0000256" key="13">
    <source>
        <dbReference type="ARBA" id="ARBA00029651"/>
    </source>
</evidence>
<evidence type="ECO:0000313" key="16">
    <source>
        <dbReference type="RefSeq" id="XP_031551668.1"/>
    </source>
</evidence>
<keyword evidence="15" id="KW-1185">Reference proteome</keyword>
<organism evidence="15 16">
    <name type="scientific">Actinia tenebrosa</name>
    <name type="common">Australian red waratah sea anemone</name>
    <dbReference type="NCBI Taxonomy" id="6105"/>
    <lineage>
        <taxon>Eukaryota</taxon>
        <taxon>Metazoa</taxon>
        <taxon>Cnidaria</taxon>
        <taxon>Anthozoa</taxon>
        <taxon>Hexacorallia</taxon>
        <taxon>Actiniaria</taxon>
        <taxon>Actiniidae</taxon>
        <taxon>Actinia</taxon>
    </lineage>
</organism>
<dbReference type="RefSeq" id="XP_031551668.1">
    <property type="nucleotide sequence ID" value="XM_031695808.1"/>
</dbReference>
<keyword evidence="8" id="KW-0498">Mitosis</keyword>
<keyword evidence="9" id="KW-0995">Kinetochore</keyword>
<dbReference type="Proteomes" id="UP000515163">
    <property type="component" value="Unplaced"/>
</dbReference>
<evidence type="ECO:0000256" key="2">
    <source>
        <dbReference type="ARBA" id="ARBA00004629"/>
    </source>
</evidence>
<evidence type="ECO:0000256" key="3">
    <source>
        <dbReference type="ARBA" id="ARBA00010684"/>
    </source>
</evidence>